<dbReference type="Gene3D" id="2.40.170.20">
    <property type="entry name" value="TonB-dependent receptor, beta-barrel domain"/>
    <property type="match status" value="1"/>
</dbReference>
<evidence type="ECO:0000313" key="15">
    <source>
        <dbReference type="Proteomes" id="UP001055153"/>
    </source>
</evidence>
<dbReference type="InterPro" id="IPR010916">
    <property type="entry name" value="TonB_box_CS"/>
</dbReference>
<comment type="caution">
    <text evidence="14">The sequence shown here is derived from an EMBL/GenBank/DDBJ whole genome shotgun (WGS) entry which is preliminary data.</text>
</comment>
<dbReference type="PROSITE" id="PS00430">
    <property type="entry name" value="TONB_DEPENDENT_REC_1"/>
    <property type="match status" value="1"/>
</dbReference>
<comment type="subcellular location">
    <subcellularLocation>
        <location evidence="1 9">Cell outer membrane</location>
        <topology evidence="1 9">Multi-pass membrane protein</topology>
    </subcellularLocation>
</comment>
<evidence type="ECO:0000256" key="2">
    <source>
        <dbReference type="ARBA" id="ARBA00022448"/>
    </source>
</evidence>
<comment type="similarity">
    <text evidence="9 11">Belongs to the TonB-dependent receptor family.</text>
</comment>
<dbReference type="Proteomes" id="UP001055153">
    <property type="component" value="Unassembled WGS sequence"/>
</dbReference>
<evidence type="ECO:0000256" key="4">
    <source>
        <dbReference type="ARBA" id="ARBA00022692"/>
    </source>
</evidence>
<dbReference type="InterPro" id="IPR012910">
    <property type="entry name" value="Plug_dom"/>
</dbReference>
<organism evidence="14 15">
    <name type="scientific">Methylobacterium isbiliense</name>
    <dbReference type="NCBI Taxonomy" id="315478"/>
    <lineage>
        <taxon>Bacteria</taxon>
        <taxon>Pseudomonadati</taxon>
        <taxon>Pseudomonadota</taxon>
        <taxon>Alphaproteobacteria</taxon>
        <taxon>Hyphomicrobiales</taxon>
        <taxon>Methylobacteriaceae</taxon>
        <taxon>Methylobacterium</taxon>
    </lineage>
</organism>
<dbReference type="Pfam" id="PF00593">
    <property type="entry name" value="TonB_dep_Rec_b-barrel"/>
    <property type="match status" value="1"/>
</dbReference>
<feature type="domain" description="TonB-dependent receptor plug" evidence="13">
    <location>
        <begin position="74"/>
        <end position="178"/>
    </location>
</feature>
<reference evidence="14" key="2">
    <citation type="submission" date="2021-08" db="EMBL/GenBank/DDBJ databases">
        <authorList>
            <person name="Tani A."/>
            <person name="Ola A."/>
            <person name="Ogura Y."/>
            <person name="Katsura K."/>
            <person name="Hayashi T."/>
        </authorList>
    </citation>
    <scope>NUCLEOTIDE SEQUENCE</scope>
    <source>
        <strain evidence="14">DSM 17168</strain>
    </source>
</reference>
<evidence type="ECO:0000256" key="1">
    <source>
        <dbReference type="ARBA" id="ARBA00004571"/>
    </source>
</evidence>
<evidence type="ECO:0000256" key="5">
    <source>
        <dbReference type="ARBA" id="ARBA00022729"/>
    </source>
</evidence>
<keyword evidence="4 9" id="KW-0812">Transmembrane</keyword>
<proteinExistence type="inferred from homology"/>
<feature type="domain" description="TonB-dependent receptor-like beta-barrel" evidence="12">
    <location>
        <begin position="277"/>
        <end position="736"/>
    </location>
</feature>
<dbReference type="PANTHER" id="PTHR30069">
    <property type="entry name" value="TONB-DEPENDENT OUTER MEMBRANE RECEPTOR"/>
    <property type="match status" value="1"/>
</dbReference>
<dbReference type="PROSITE" id="PS52016">
    <property type="entry name" value="TONB_DEPENDENT_REC_3"/>
    <property type="match status" value="1"/>
</dbReference>
<keyword evidence="5" id="KW-0732">Signal</keyword>
<sequence length="769" mass="83233">MFAAFGRRTMLPGVRGTFGDMRGQMRTILISTTALIAATVQAAAQAPAAPAAQDGAAIALDTITVTAARAERSISEIPQTVQVVGQTAIEEQLKQSPSASAALSRLVPGFSVSNQTVSGASETYRGRDLLVLVDGVPLNTPLRDVSRILSLIDLNAVERIELVAGASSLYGAGATGGTVNFITKRAEPGPPRATVNTALRAFTHDVGASLAPELSTTISGREPSGFDYVFTGTGRMSRRTYDGAGRELPSDAMLGQGGGDRFGSGNILAKLGYDFDAAKRVEMSFNWFSFDQTPRYLTDYSLPFARPIYSQPYTGLSVLEDTKSLQLRYLDRDFALGSLSVVGFYNDIEKRFNFSTFSYPYNSQVYYSFNPNDPTSRNNQTTLFSNRGGVNATVDTPFDWLWPGARLTWGSDVIVEKTRQTLTSGQDVFTPLQQVTAAGFGQLQVPVTDRLTVRGGMRYEAFFLDVQDFTRPAAYAAVAARTPLGYQAFVLPAIAVTGGRFDYSAPTFNVGATYRLTDSAEVYAGFSQGFALPDVGAYTRRAGLSTAYACPVATPNCLPAARRTVSFQQIAPEAQIVNNYEVGIRGGEGPWRATLAGFISTSNEGVTFDPLTNTISQQKEFIYGTEATADYALSEQARIGLIGTYREGRYDSNKDGRLDSWLPNNRIATPYRGTVWLDYLFDAGVKLRVEGEGYSGRDARIDLTGARYRIKPGATMNVLLSAPVDGGEAYVAVNNLFDAIIQNPTATSVRNLPVYSWGRTVTLGYRKTF</sequence>
<dbReference type="EMBL" id="BPQQ01000055">
    <property type="protein sequence ID" value="GJE02382.1"/>
    <property type="molecule type" value="Genomic_DNA"/>
</dbReference>
<feature type="short sequence motif" description="TonB box" evidence="10">
    <location>
        <begin position="62"/>
        <end position="68"/>
    </location>
</feature>
<evidence type="ECO:0000256" key="9">
    <source>
        <dbReference type="PROSITE-ProRule" id="PRU01360"/>
    </source>
</evidence>
<keyword evidence="3 9" id="KW-1134">Transmembrane beta strand</keyword>
<keyword evidence="7 9" id="KW-0472">Membrane</keyword>
<dbReference type="Pfam" id="PF07715">
    <property type="entry name" value="Plug"/>
    <property type="match status" value="1"/>
</dbReference>
<dbReference type="InterPro" id="IPR000531">
    <property type="entry name" value="Beta-barrel_TonB"/>
</dbReference>
<dbReference type="Gene3D" id="2.170.130.10">
    <property type="entry name" value="TonB-dependent receptor, plug domain"/>
    <property type="match status" value="1"/>
</dbReference>
<dbReference type="InterPro" id="IPR039426">
    <property type="entry name" value="TonB-dep_rcpt-like"/>
</dbReference>
<dbReference type="InterPro" id="IPR036942">
    <property type="entry name" value="Beta-barrel_TonB_sf"/>
</dbReference>
<dbReference type="SUPFAM" id="SSF56935">
    <property type="entry name" value="Porins"/>
    <property type="match status" value="1"/>
</dbReference>
<evidence type="ECO:0000256" key="11">
    <source>
        <dbReference type="RuleBase" id="RU003357"/>
    </source>
</evidence>
<gene>
    <name evidence="14" type="primary">iutA</name>
    <name evidence="14" type="ORF">GMJLKIPL_4329</name>
</gene>
<keyword evidence="8 9" id="KW-0998">Cell outer membrane</keyword>
<evidence type="ECO:0000313" key="14">
    <source>
        <dbReference type="EMBL" id="GJE02382.1"/>
    </source>
</evidence>
<evidence type="ECO:0000256" key="8">
    <source>
        <dbReference type="ARBA" id="ARBA00023237"/>
    </source>
</evidence>
<evidence type="ECO:0000256" key="7">
    <source>
        <dbReference type="ARBA" id="ARBA00023136"/>
    </source>
</evidence>
<evidence type="ECO:0000256" key="10">
    <source>
        <dbReference type="PROSITE-ProRule" id="PRU10143"/>
    </source>
</evidence>
<evidence type="ECO:0000256" key="3">
    <source>
        <dbReference type="ARBA" id="ARBA00022452"/>
    </source>
</evidence>
<name>A0ABQ4SGM5_9HYPH</name>
<keyword evidence="2 9" id="KW-0813">Transport</keyword>
<dbReference type="CDD" id="cd01347">
    <property type="entry name" value="ligand_gated_channel"/>
    <property type="match status" value="1"/>
</dbReference>
<dbReference type="InterPro" id="IPR037066">
    <property type="entry name" value="Plug_dom_sf"/>
</dbReference>
<protein>
    <submittedName>
        <fullName evidence="14">Ferric aerobactin receptor</fullName>
    </submittedName>
</protein>
<reference evidence="14" key="1">
    <citation type="journal article" date="2021" name="Front. Microbiol.">
        <title>Comprehensive Comparative Genomics and Phenotyping of Methylobacterium Species.</title>
        <authorList>
            <person name="Alessa O."/>
            <person name="Ogura Y."/>
            <person name="Fujitani Y."/>
            <person name="Takami H."/>
            <person name="Hayashi T."/>
            <person name="Sahin N."/>
            <person name="Tani A."/>
        </authorList>
    </citation>
    <scope>NUCLEOTIDE SEQUENCE</scope>
    <source>
        <strain evidence="14">DSM 17168</strain>
    </source>
</reference>
<accession>A0ABQ4SGM5</accession>
<keyword evidence="15" id="KW-1185">Reference proteome</keyword>
<keyword evidence="6 10" id="KW-0798">TonB box</keyword>
<keyword evidence="14" id="KW-0675">Receptor</keyword>
<evidence type="ECO:0000256" key="6">
    <source>
        <dbReference type="ARBA" id="ARBA00023077"/>
    </source>
</evidence>
<dbReference type="PANTHER" id="PTHR30069:SF42">
    <property type="entry name" value="FERRIC AEROBACTIN RECEPTOR"/>
    <property type="match status" value="1"/>
</dbReference>
<evidence type="ECO:0000259" key="13">
    <source>
        <dbReference type="Pfam" id="PF07715"/>
    </source>
</evidence>
<evidence type="ECO:0000259" key="12">
    <source>
        <dbReference type="Pfam" id="PF00593"/>
    </source>
</evidence>